<sequence length="159" mass="16546">MAQLADPATPSADDESSEAHGCPALQAMDQQNITFPAQVEQDFSAQGNSRQQVDETLGSDTPAKLDATLSKISQAYRSCQSFTVNGVTATINVIDPPALGDQRFGYVMTIAAPSGTTAIKALAIREGSVILMLSGDPAAVDSALPTAFDKVRSRASKTG</sequence>
<evidence type="ECO:0000313" key="3">
    <source>
        <dbReference type="Proteomes" id="UP000664781"/>
    </source>
</evidence>
<reference evidence="2" key="1">
    <citation type="submission" date="2021-03" db="EMBL/GenBank/DDBJ databases">
        <title>Streptomyces strains.</title>
        <authorList>
            <person name="Lund M.B."/>
            <person name="Toerring T."/>
        </authorList>
    </citation>
    <scope>NUCLEOTIDE SEQUENCE</scope>
    <source>
        <strain evidence="2">JCM 4242</strain>
    </source>
</reference>
<feature type="region of interest" description="Disordered" evidence="1">
    <location>
        <begin position="1"/>
        <end position="33"/>
    </location>
</feature>
<protein>
    <submittedName>
        <fullName evidence="2">Uncharacterized protein</fullName>
    </submittedName>
</protein>
<keyword evidence="3" id="KW-1185">Reference proteome</keyword>
<proteinExistence type="predicted"/>
<accession>A0A939FV08</accession>
<dbReference type="RefSeq" id="WP_207248810.1">
    <property type="nucleotide sequence ID" value="NZ_JAFMOF010000007.1"/>
</dbReference>
<name>A0A939FV08_9ACTN</name>
<feature type="compositionally biased region" description="Polar residues" evidence="1">
    <location>
        <begin position="42"/>
        <end position="51"/>
    </location>
</feature>
<dbReference type="EMBL" id="JAFMOF010000007">
    <property type="protein sequence ID" value="MBO0657228.1"/>
    <property type="molecule type" value="Genomic_DNA"/>
</dbReference>
<dbReference type="AlphaFoldDB" id="A0A939FV08"/>
<organism evidence="2 3">
    <name type="scientific">Streptomyces triculaminicus</name>
    <dbReference type="NCBI Taxonomy" id="2816232"/>
    <lineage>
        <taxon>Bacteria</taxon>
        <taxon>Bacillati</taxon>
        <taxon>Actinomycetota</taxon>
        <taxon>Actinomycetes</taxon>
        <taxon>Kitasatosporales</taxon>
        <taxon>Streptomycetaceae</taxon>
        <taxon>Streptomyces</taxon>
    </lineage>
</organism>
<evidence type="ECO:0000256" key="1">
    <source>
        <dbReference type="SAM" id="MobiDB-lite"/>
    </source>
</evidence>
<evidence type="ECO:0000313" key="2">
    <source>
        <dbReference type="EMBL" id="MBO0657228.1"/>
    </source>
</evidence>
<feature type="region of interest" description="Disordered" evidence="1">
    <location>
        <begin position="42"/>
        <end position="61"/>
    </location>
</feature>
<gene>
    <name evidence="2" type="ORF">J1792_32300</name>
</gene>
<comment type="caution">
    <text evidence="2">The sequence shown here is derived from an EMBL/GenBank/DDBJ whole genome shotgun (WGS) entry which is preliminary data.</text>
</comment>
<dbReference type="Proteomes" id="UP000664781">
    <property type="component" value="Unassembled WGS sequence"/>
</dbReference>